<dbReference type="Gramene" id="BGIOSGA022670-TA">
    <property type="protein sequence ID" value="BGIOSGA022670-PA"/>
    <property type="gene ID" value="BGIOSGA022670"/>
</dbReference>
<proteinExistence type="predicted"/>
<gene>
    <name evidence="1" type="ORF">OsI_22481</name>
</gene>
<dbReference type="EMBL" id="CM000131">
    <property type="protein sequence ID" value="EEC80370.1"/>
    <property type="molecule type" value="Genomic_DNA"/>
</dbReference>
<protein>
    <submittedName>
        <fullName evidence="1">Uncharacterized protein</fullName>
    </submittedName>
</protein>
<sequence>MAAFSVESSSLLKTMLDPQHKALFTTFDVVIEISFKRALTPFTLVVARGEGSSLDLSTAIEHSDIADAT</sequence>
<keyword evidence="2" id="KW-1185">Reference proteome</keyword>
<evidence type="ECO:0000313" key="1">
    <source>
        <dbReference type="EMBL" id="EEC80370.1"/>
    </source>
</evidence>
<dbReference type="AlphaFoldDB" id="B8B0M7"/>
<organism evidence="1 2">
    <name type="scientific">Oryza sativa subsp. indica</name>
    <name type="common">Rice</name>
    <dbReference type="NCBI Taxonomy" id="39946"/>
    <lineage>
        <taxon>Eukaryota</taxon>
        <taxon>Viridiplantae</taxon>
        <taxon>Streptophyta</taxon>
        <taxon>Embryophyta</taxon>
        <taxon>Tracheophyta</taxon>
        <taxon>Spermatophyta</taxon>
        <taxon>Magnoliopsida</taxon>
        <taxon>Liliopsida</taxon>
        <taxon>Poales</taxon>
        <taxon>Poaceae</taxon>
        <taxon>BOP clade</taxon>
        <taxon>Oryzoideae</taxon>
        <taxon>Oryzeae</taxon>
        <taxon>Oryzinae</taxon>
        <taxon>Oryza</taxon>
        <taxon>Oryza sativa</taxon>
    </lineage>
</organism>
<evidence type="ECO:0000313" key="2">
    <source>
        <dbReference type="Proteomes" id="UP000007015"/>
    </source>
</evidence>
<dbReference type="HOGENOM" id="CLU_2780366_0_0_1"/>
<dbReference type="Proteomes" id="UP000007015">
    <property type="component" value="Chromosome 6"/>
</dbReference>
<reference evidence="1 2" key="1">
    <citation type="journal article" date="2005" name="PLoS Biol.">
        <title>The genomes of Oryza sativa: a history of duplications.</title>
        <authorList>
            <person name="Yu J."/>
            <person name="Wang J."/>
            <person name="Lin W."/>
            <person name="Li S."/>
            <person name="Li H."/>
            <person name="Zhou J."/>
            <person name="Ni P."/>
            <person name="Dong W."/>
            <person name="Hu S."/>
            <person name="Zeng C."/>
            <person name="Zhang J."/>
            <person name="Zhang Y."/>
            <person name="Li R."/>
            <person name="Xu Z."/>
            <person name="Li S."/>
            <person name="Li X."/>
            <person name="Zheng H."/>
            <person name="Cong L."/>
            <person name="Lin L."/>
            <person name="Yin J."/>
            <person name="Geng J."/>
            <person name="Li G."/>
            <person name="Shi J."/>
            <person name="Liu J."/>
            <person name="Lv H."/>
            <person name="Li J."/>
            <person name="Wang J."/>
            <person name="Deng Y."/>
            <person name="Ran L."/>
            <person name="Shi X."/>
            <person name="Wang X."/>
            <person name="Wu Q."/>
            <person name="Li C."/>
            <person name="Ren X."/>
            <person name="Wang J."/>
            <person name="Wang X."/>
            <person name="Li D."/>
            <person name="Liu D."/>
            <person name="Zhang X."/>
            <person name="Ji Z."/>
            <person name="Zhao W."/>
            <person name="Sun Y."/>
            <person name="Zhang Z."/>
            <person name="Bao J."/>
            <person name="Han Y."/>
            <person name="Dong L."/>
            <person name="Ji J."/>
            <person name="Chen P."/>
            <person name="Wu S."/>
            <person name="Liu J."/>
            <person name="Xiao Y."/>
            <person name="Bu D."/>
            <person name="Tan J."/>
            <person name="Yang L."/>
            <person name="Ye C."/>
            <person name="Zhang J."/>
            <person name="Xu J."/>
            <person name="Zhou Y."/>
            <person name="Yu Y."/>
            <person name="Zhang B."/>
            <person name="Zhuang S."/>
            <person name="Wei H."/>
            <person name="Liu B."/>
            <person name="Lei M."/>
            <person name="Yu H."/>
            <person name="Li Y."/>
            <person name="Xu H."/>
            <person name="Wei S."/>
            <person name="He X."/>
            <person name="Fang L."/>
            <person name="Zhang Z."/>
            <person name="Zhang Y."/>
            <person name="Huang X."/>
            <person name="Su Z."/>
            <person name="Tong W."/>
            <person name="Li J."/>
            <person name="Tong Z."/>
            <person name="Li S."/>
            <person name="Ye J."/>
            <person name="Wang L."/>
            <person name="Fang L."/>
            <person name="Lei T."/>
            <person name="Chen C."/>
            <person name="Chen H."/>
            <person name="Xu Z."/>
            <person name="Li H."/>
            <person name="Huang H."/>
            <person name="Zhang F."/>
            <person name="Xu H."/>
            <person name="Li N."/>
            <person name="Zhao C."/>
            <person name="Li S."/>
            <person name="Dong L."/>
            <person name="Huang Y."/>
            <person name="Li L."/>
            <person name="Xi Y."/>
            <person name="Qi Q."/>
            <person name="Li W."/>
            <person name="Zhang B."/>
            <person name="Hu W."/>
            <person name="Zhang Y."/>
            <person name="Tian X."/>
            <person name="Jiao Y."/>
            <person name="Liang X."/>
            <person name="Jin J."/>
            <person name="Gao L."/>
            <person name="Zheng W."/>
            <person name="Hao B."/>
            <person name="Liu S."/>
            <person name="Wang W."/>
            <person name="Yuan L."/>
            <person name="Cao M."/>
            <person name="McDermott J."/>
            <person name="Samudrala R."/>
            <person name="Wang J."/>
            <person name="Wong G.K."/>
            <person name="Yang H."/>
        </authorList>
    </citation>
    <scope>NUCLEOTIDE SEQUENCE [LARGE SCALE GENOMIC DNA]</scope>
    <source>
        <strain evidence="2">cv. 93-11</strain>
    </source>
</reference>
<name>B8B0M7_ORYSI</name>
<accession>B8B0M7</accession>